<dbReference type="InterPro" id="IPR051477">
    <property type="entry name" value="Expansin_CellWall"/>
</dbReference>
<dbReference type="WBParaSite" id="MhA1_Contig1015.frz3.gene7">
    <property type="protein sequence ID" value="MhA1_Contig1015.frz3.gene7"/>
    <property type="gene ID" value="MhA1_Contig1015.frz3.gene7"/>
</dbReference>
<protein>
    <submittedName>
        <fullName evidence="3">DPBB_1 domain-containing protein</fullName>
    </submittedName>
</protein>
<reference evidence="3" key="1">
    <citation type="submission" date="2016-11" db="UniProtKB">
        <authorList>
            <consortium name="WormBaseParasite"/>
        </authorList>
    </citation>
    <scope>IDENTIFICATION</scope>
</reference>
<keyword evidence="2" id="KW-1185">Reference proteome</keyword>
<dbReference type="PANTHER" id="PTHR31836:SF28">
    <property type="entry name" value="SRCR DOMAIN-CONTAINING PROTEIN-RELATED"/>
    <property type="match status" value="1"/>
</dbReference>
<evidence type="ECO:0000313" key="3">
    <source>
        <dbReference type="WBParaSite" id="MhA1_Contig1015.frz3.gene7"/>
    </source>
</evidence>
<organism evidence="2 3">
    <name type="scientific">Meloidogyne hapla</name>
    <name type="common">Root-knot nematode worm</name>
    <dbReference type="NCBI Taxonomy" id="6305"/>
    <lineage>
        <taxon>Eukaryota</taxon>
        <taxon>Metazoa</taxon>
        <taxon>Ecdysozoa</taxon>
        <taxon>Nematoda</taxon>
        <taxon>Chromadorea</taxon>
        <taxon>Rhabditida</taxon>
        <taxon>Tylenchina</taxon>
        <taxon>Tylenchomorpha</taxon>
        <taxon>Tylenchoidea</taxon>
        <taxon>Meloidogynidae</taxon>
        <taxon>Meloidogyninae</taxon>
        <taxon>Meloidogyne</taxon>
    </lineage>
</organism>
<dbReference type="Proteomes" id="UP000095281">
    <property type="component" value="Unplaced"/>
</dbReference>
<dbReference type="InterPro" id="IPR036908">
    <property type="entry name" value="RlpA-like_sf"/>
</dbReference>
<accession>A0A1I8AY47</accession>
<name>A0A1I8AY47_MELHA</name>
<evidence type="ECO:0000313" key="2">
    <source>
        <dbReference type="Proteomes" id="UP000095281"/>
    </source>
</evidence>
<dbReference type="Gene3D" id="2.40.40.10">
    <property type="entry name" value="RlpA-like domain"/>
    <property type="match status" value="1"/>
</dbReference>
<sequence length="279" mass="30109">MRNDGNNLYRTPVNVRIEPGASYKEAGLIIKGNGMPTVCVNKTRICDSNNGDSTSIVKMSTRPQRYESTKETETVINYKSATEKISTADNKTTMKNNDNAPTSIIPSKVTTTQSSSGGDSLVVPTVITTKDTCLSLTNASGIIDSQLNKPIIGIFTFYDFTGRAACGGDLSAASSRGLGQPKMSAAVSGLLFDKSAKWVPSCFKDKRYFLNDKLCINKCVKIAYKGKTLTVPITDQCPECPVGHVDLSEDAFLWFEPKGIIVGVGRNAVITYITCPGFE</sequence>
<keyword evidence="1" id="KW-0732">Signal</keyword>
<evidence type="ECO:0000256" key="1">
    <source>
        <dbReference type="ARBA" id="ARBA00022729"/>
    </source>
</evidence>
<dbReference type="AlphaFoldDB" id="A0A1I8AY47"/>
<dbReference type="SUPFAM" id="SSF50685">
    <property type="entry name" value="Barwin-like endoglucanases"/>
    <property type="match status" value="1"/>
</dbReference>
<proteinExistence type="predicted"/>
<dbReference type="PANTHER" id="PTHR31836">
    <property type="match status" value="1"/>
</dbReference>